<keyword evidence="1" id="KW-0378">Hydrolase</keyword>
<dbReference type="Proteomes" id="UP000058636">
    <property type="component" value="Unassembled WGS sequence"/>
</dbReference>
<dbReference type="Gene3D" id="3.90.79.10">
    <property type="entry name" value="Nucleoside Triphosphate Pyrophosphohydrolase"/>
    <property type="match status" value="1"/>
</dbReference>
<dbReference type="GO" id="GO:0016787">
    <property type="term" value="F:hydrolase activity"/>
    <property type="evidence" value="ECO:0007669"/>
    <property type="project" value="UniProtKB-KW"/>
</dbReference>
<comment type="caution">
    <text evidence="1">The sequence shown here is derived from an EMBL/GenBank/DDBJ whole genome shotgun (WGS) entry which is preliminary data.</text>
</comment>
<dbReference type="InterPro" id="IPR000086">
    <property type="entry name" value="NUDIX_hydrolase_dom"/>
</dbReference>
<gene>
    <name evidence="1" type="ORF">XD57_1256</name>
</gene>
<sequence>MKSERILVVKTEDFLKEFGEFEGFMRVNFENFLNFLDQYGFFREREEAEYDETTKQVIPYVVIMDGDRVLITKRTTKQSEKRLHNLYSLGIGGHVREEDGATQREAFLKGLEREVNEEVDVSLRELEFLGLINSSTTEVSRVHLGALFLGKGEFFSVKEKDLFEWELIKLEELEKFSGVMEGWSKISATVLLNLFRTQN</sequence>
<dbReference type="SUPFAM" id="SSF55811">
    <property type="entry name" value="Nudix"/>
    <property type="match status" value="1"/>
</dbReference>
<reference evidence="1 2" key="1">
    <citation type="journal article" date="2015" name="MBio">
        <title>Genome-Resolved Metagenomic Analysis Reveals Roles for Candidate Phyla and Other Microbial Community Members in Biogeochemical Transformations in Oil Reservoirs.</title>
        <authorList>
            <person name="Hu P."/>
            <person name="Tom L."/>
            <person name="Singh A."/>
            <person name="Thomas B.C."/>
            <person name="Baker B.J."/>
            <person name="Piceno Y.M."/>
            <person name="Andersen G.L."/>
            <person name="Banfield J.F."/>
        </authorList>
    </citation>
    <scope>NUCLEOTIDE SEQUENCE [LARGE SCALE GENOMIC DNA]</scope>
    <source>
        <strain evidence="1">46_26</strain>
    </source>
</reference>
<evidence type="ECO:0000313" key="1">
    <source>
        <dbReference type="EMBL" id="KUK22639.1"/>
    </source>
</evidence>
<dbReference type="PROSITE" id="PS51462">
    <property type="entry name" value="NUDIX"/>
    <property type="match status" value="1"/>
</dbReference>
<dbReference type="Pfam" id="PF00293">
    <property type="entry name" value="NUDIX"/>
    <property type="match status" value="1"/>
</dbReference>
<organism evidence="1 2">
    <name type="scientific">Thermotoga petrophila</name>
    <dbReference type="NCBI Taxonomy" id="93929"/>
    <lineage>
        <taxon>Bacteria</taxon>
        <taxon>Thermotogati</taxon>
        <taxon>Thermotogota</taxon>
        <taxon>Thermotogae</taxon>
        <taxon>Thermotogales</taxon>
        <taxon>Thermotogaceae</taxon>
        <taxon>Thermotoga</taxon>
    </lineage>
</organism>
<dbReference type="AlphaFoldDB" id="A0A101EQ59"/>
<dbReference type="PATRIC" id="fig|93930.3.peg.298"/>
<dbReference type="OMA" id="FKQPIPY"/>
<dbReference type="InterPro" id="IPR015797">
    <property type="entry name" value="NUDIX_hydrolase-like_dom_sf"/>
</dbReference>
<name>A0A101EQ59_9THEM</name>
<evidence type="ECO:0000313" key="2">
    <source>
        <dbReference type="Proteomes" id="UP000058636"/>
    </source>
</evidence>
<accession>A0A101EQ59</accession>
<dbReference type="EMBL" id="LGFG01000117">
    <property type="protein sequence ID" value="KUK22639.1"/>
    <property type="molecule type" value="Genomic_DNA"/>
</dbReference>
<protein>
    <submittedName>
        <fullName evidence="1">NUDIX hydrolase</fullName>
    </submittedName>
</protein>
<proteinExistence type="predicted"/>